<accession>A0A9X1VE85</accession>
<feature type="compositionally biased region" description="Basic and acidic residues" evidence="2">
    <location>
        <begin position="1"/>
        <end position="13"/>
    </location>
</feature>
<dbReference type="Proteomes" id="UP001139263">
    <property type="component" value="Unassembled WGS sequence"/>
</dbReference>
<organism evidence="3 4">
    <name type="scientific">Sulfoacidibacillus ferrooxidans</name>
    <dbReference type="NCBI Taxonomy" id="2005001"/>
    <lineage>
        <taxon>Bacteria</taxon>
        <taxon>Bacillati</taxon>
        <taxon>Bacillota</taxon>
        <taxon>Bacilli</taxon>
        <taxon>Bacillales</taxon>
        <taxon>Alicyclobacillaceae</taxon>
        <taxon>Sulfoacidibacillus</taxon>
    </lineage>
</organism>
<gene>
    <name evidence="3" type="ORF">MM817_02840</name>
</gene>
<keyword evidence="1" id="KW-0175">Coiled coil</keyword>
<dbReference type="EMBL" id="JALBUF010000016">
    <property type="protein sequence ID" value="MCI0184543.1"/>
    <property type="molecule type" value="Genomic_DNA"/>
</dbReference>
<dbReference type="AlphaFoldDB" id="A0A9X1VE85"/>
<feature type="coiled-coil region" evidence="1">
    <location>
        <begin position="32"/>
        <end position="59"/>
    </location>
</feature>
<evidence type="ECO:0000313" key="4">
    <source>
        <dbReference type="Proteomes" id="UP001139263"/>
    </source>
</evidence>
<evidence type="ECO:0000256" key="1">
    <source>
        <dbReference type="SAM" id="Coils"/>
    </source>
</evidence>
<name>A0A9X1VE85_9BACL</name>
<sequence>MRFMNKEDFRDAPSHASSSNHTQLDEVMIRNYDQIQEDMRELRAALRKLSSKIDKQQLTVVPNNQEQLIFRTVTPQEKVMMIRYMRENIEKFNPIPILRI</sequence>
<protein>
    <submittedName>
        <fullName evidence="3">Uncharacterized protein</fullName>
    </submittedName>
</protein>
<feature type="region of interest" description="Disordered" evidence="2">
    <location>
        <begin position="1"/>
        <end position="25"/>
    </location>
</feature>
<evidence type="ECO:0000256" key="2">
    <source>
        <dbReference type="SAM" id="MobiDB-lite"/>
    </source>
</evidence>
<evidence type="ECO:0000313" key="3">
    <source>
        <dbReference type="EMBL" id="MCI0184543.1"/>
    </source>
</evidence>
<comment type="caution">
    <text evidence="3">The sequence shown here is derived from an EMBL/GenBank/DDBJ whole genome shotgun (WGS) entry which is preliminary data.</text>
</comment>
<keyword evidence="4" id="KW-1185">Reference proteome</keyword>
<reference evidence="3" key="1">
    <citation type="submission" date="2022-03" db="EMBL/GenBank/DDBJ databases">
        <title>Draft Genome Sequence of Firmicute Strain S0AB, a Heterotrophic Iron/Sulfur-Oxidizing Extreme Acidophile.</title>
        <authorList>
            <person name="Vergara E."/>
            <person name="Pakostova E."/>
            <person name="Johnson D.B."/>
            <person name="Holmes D.S."/>
        </authorList>
    </citation>
    <scope>NUCLEOTIDE SEQUENCE</scope>
    <source>
        <strain evidence="3">S0AB</strain>
    </source>
</reference>
<proteinExistence type="predicted"/>